<name>A0A9P8VD56_9PEZI</name>
<dbReference type="Proteomes" id="UP000770015">
    <property type="component" value="Unassembled WGS sequence"/>
</dbReference>
<feature type="region of interest" description="Disordered" evidence="1">
    <location>
        <begin position="1"/>
        <end position="26"/>
    </location>
</feature>
<comment type="caution">
    <text evidence="2">The sequence shown here is derived from an EMBL/GenBank/DDBJ whole genome shotgun (WGS) entry which is preliminary data.</text>
</comment>
<proteinExistence type="predicted"/>
<accession>A0A9P8VD56</accession>
<dbReference type="EMBL" id="JAGSXJ010000010">
    <property type="protein sequence ID" value="KAH6688044.1"/>
    <property type="molecule type" value="Genomic_DNA"/>
</dbReference>
<dbReference type="OrthoDB" id="10376214at2759"/>
<protein>
    <submittedName>
        <fullName evidence="2">Uncharacterized protein</fullName>
    </submittedName>
</protein>
<evidence type="ECO:0000313" key="2">
    <source>
        <dbReference type="EMBL" id="KAH6688044.1"/>
    </source>
</evidence>
<organism evidence="2 3">
    <name type="scientific">Plectosphaerella plurivora</name>
    <dbReference type="NCBI Taxonomy" id="936078"/>
    <lineage>
        <taxon>Eukaryota</taxon>
        <taxon>Fungi</taxon>
        <taxon>Dikarya</taxon>
        <taxon>Ascomycota</taxon>
        <taxon>Pezizomycotina</taxon>
        <taxon>Sordariomycetes</taxon>
        <taxon>Hypocreomycetidae</taxon>
        <taxon>Glomerellales</taxon>
        <taxon>Plectosphaerellaceae</taxon>
        <taxon>Plectosphaerella</taxon>
    </lineage>
</organism>
<gene>
    <name evidence="2" type="ORF">F5X68DRAFT_231577</name>
</gene>
<evidence type="ECO:0000313" key="3">
    <source>
        <dbReference type="Proteomes" id="UP000770015"/>
    </source>
</evidence>
<reference evidence="2" key="1">
    <citation type="journal article" date="2021" name="Nat. Commun.">
        <title>Genetic determinants of endophytism in the Arabidopsis root mycobiome.</title>
        <authorList>
            <person name="Mesny F."/>
            <person name="Miyauchi S."/>
            <person name="Thiergart T."/>
            <person name="Pickel B."/>
            <person name="Atanasova L."/>
            <person name="Karlsson M."/>
            <person name="Huettel B."/>
            <person name="Barry K.W."/>
            <person name="Haridas S."/>
            <person name="Chen C."/>
            <person name="Bauer D."/>
            <person name="Andreopoulos W."/>
            <person name="Pangilinan J."/>
            <person name="LaButti K."/>
            <person name="Riley R."/>
            <person name="Lipzen A."/>
            <person name="Clum A."/>
            <person name="Drula E."/>
            <person name="Henrissat B."/>
            <person name="Kohler A."/>
            <person name="Grigoriev I.V."/>
            <person name="Martin F.M."/>
            <person name="Hacquard S."/>
        </authorList>
    </citation>
    <scope>NUCLEOTIDE SEQUENCE</scope>
    <source>
        <strain evidence="2">MPI-SDFR-AT-0117</strain>
    </source>
</reference>
<keyword evidence="3" id="KW-1185">Reference proteome</keyword>
<dbReference type="AlphaFoldDB" id="A0A9P8VD56"/>
<sequence length="222" mass="25399">MSDNATVNNNNNAPTGAQPADDTETNQSLPHLEQEIIDTAFGLESIPKQVRNWQFEGEDSLSALGAIVQQLRDAQEHLMEAKLRFDLKLPPPVDIEFHDEGSLMLHFRTILREISKERDEWGDYADLDVLGAYMHRMVSLNPAEEVAEELVYESARTATWFKNNGYPSEVTKPLARFWDQAQASWHAMIAWTITEMVRYNPVWNTPFSIRAEMYSSLQSLVK</sequence>
<evidence type="ECO:0000256" key="1">
    <source>
        <dbReference type="SAM" id="MobiDB-lite"/>
    </source>
</evidence>